<evidence type="ECO:0000256" key="1">
    <source>
        <dbReference type="SAM" id="Phobius"/>
    </source>
</evidence>
<feature type="transmembrane region" description="Helical" evidence="1">
    <location>
        <begin position="29"/>
        <end position="52"/>
    </location>
</feature>
<dbReference type="Proteomes" id="UP000076021">
    <property type="component" value="Chromosome"/>
</dbReference>
<name>A0A143HH54_9BACL</name>
<keyword evidence="3" id="KW-1185">Reference proteome</keyword>
<keyword evidence="1" id="KW-0472">Membrane</keyword>
<dbReference type="OrthoDB" id="2449283at2"/>
<feature type="transmembrane region" description="Helical" evidence="1">
    <location>
        <begin position="7"/>
        <end position="23"/>
    </location>
</feature>
<dbReference type="PROSITE" id="PS51257">
    <property type="entry name" value="PROKAR_LIPOPROTEIN"/>
    <property type="match status" value="1"/>
</dbReference>
<organism evidence="2 3">
    <name type="scientific">Rummeliibacillus stabekisii</name>
    <dbReference type="NCBI Taxonomy" id="241244"/>
    <lineage>
        <taxon>Bacteria</taxon>
        <taxon>Bacillati</taxon>
        <taxon>Bacillota</taxon>
        <taxon>Bacilli</taxon>
        <taxon>Bacillales</taxon>
        <taxon>Caryophanaceae</taxon>
        <taxon>Rummeliibacillus</taxon>
    </lineage>
</organism>
<keyword evidence="1" id="KW-1133">Transmembrane helix</keyword>
<dbReference type="AlphaFoldDB" id="A0A143HH54"/>
<sequence>MELVKLTLIYLFAILACSFLLLMDIPTWLIVILLILYVFMFTLYPHFNALWWTNNLKKIDRFLKRNKQKALFAYPYAIAHESLAEQKEALQRIISTHQQPYIKHNYACLLALLEEHYDQALTEAKQIIKAI</sequence>
<proteinExistence type="predicted"/>
<keyword evidence="1" id="KW-0812">Transmembrane</keyword>
<reference evidence="2 3" key="1">
    <citation type="journal article" date="2016" name="Genome Announc.">
        <title>Whole-Genome Sequence of Rummeliibacillus stabekisii Strain PP9 Isolated from Antarctic Soil.</title>
        <authorList>
            <person name="da Mota F.F."/>
            <person name="Vollu R.E."/>
            <person name="Jurelevicius D."/>
            <person name="Seldin L."/>
        </authorList>
    </citation>
    <scope>NUCLEOTIDE SEQUENCE [LARGE SCALE GENOMIC DNA]</scope>
    <source>
        <strain evidence="2 3">PP9</strain>
    </source>
</reference>
<evidence type="ECO:0000313" key="3">
    <source>
        <dbReference type="Proteomes" id="UP000076021"/>
    </source>
</evidence>
<gene>
    <name evidence="2" type="ORF">ATY39_16445</name>
</gene>
<dbReference type="EMBL" id="CP014806">
    <property type="protein sequence ID" value="AMX00826.1"/>
    <property type="molecule type" value="Genomic_DNA"/>
</dbReference>
<evidence type="ECO:0000313" key="2">
    <source>
        <dbReference type="EMBL" id="AMX00826.1"/>
    </source>
</evidence>
<dbReference type="KEGG" id="rst:ATY39_16445"/>
<reference evidence="3" key="2">
    <citation type="submission" date="2016-03" db="EMBL/GenBank/DDBJ databases">
        <authorList>
            <person name="Ploux O."/>
        </authorList>
    </citation>
    <scope>NUCLEOTIDE SEQUENCE [LARGE SCALE GENOMIC DNA]</scope>
    <source>
        <strain evidence="3">PP9</strain>
    </source>
</reference>
<dbReference type="STRING" id="241244.ATY39_16445"/>
<protein>
    <submittedName>
        <fullName evidence="2">Uncharacterized protein</fullName>
    </submittedName>
</protein>
<dbReference type="RefSeq" id="WP_066791614.1">
    <property type="nucleotide sequence ID" value="NZ_CP014806.1"/>
</dbReference>
<accession>A0A143HH54</accession>